<organism evidence="1">
    <name type="scientific">Arundo donax</name>
    <name type="common">Giant reed</name>
    <name type="synonym">Donax arundinaceus</name>
    <dbReference type="NCBI Taxonomy" id="35708"/>
    <lineage>
        <taxon>Eukaryota</taxon>
        <taxon>Viridiplantae</taxon>
        <taxon>Streptophyta</taxon>
        <taxon>Embryophyta</taxon>
        <taxon>Tracheophyta</taxon>
        <taxon>Spermatophyta</taxon>
        <taxon>Magnoliopsida</taxon>
        <taxon>Liliopsida</taxon>
        <taxon>Poales</taxon>
        <taxon>Poaceae</taxon>
        <taxon>PACMAD clade</taxon>
        <taxon>Arundinoideae</taxon>
        <taxon>Arundineae</taxon>
        <taxon>Arundo</taxon>
    </lineage>
</organism>
<accession>A0A0A8Y9Q1</accession>
<reference evidence="1" key="1">
    <citation type="submission" date="2014-09" db="EMBL/GenBank/DDBJ databases">
        <authorList>
            <person name="Magalhaes I.L.F."/>
            <person name="Oliveira U."/>
            <person name="Santos F.R."/>
            <person name="Vidigal T.H.D.A."/>
            <person name="Brescovit A.D."/>
            <person name="Santos A.J."/>
        </authorList>
    </citation>
    <scope>NUCLEOTIDE SEQUENCE</scope>
    <source>
        <tissue evidence="1">Shoot tissue taken approximately 20 cm above the soil surface</tissue>
    </source>
</reference>
<dbReference type="EMBL" id="GBRH01275336">
    <property type="protein sequence ID" value="JAD22559.1"/>
    <property type="molecule type" value="Transcribed_RNA"/>
</dbReference>
<protein>
    <submittedName>
        <fullName evidence="1">Uncharacterized protein</fullName>
    </submittedName>
</protein>
<reference evidence="1" key="2">
    <citation type="journal article" date="2015" name="Data Brief">
        <title>Shoot transcriptome of the giant reed, Arundo donax.</title>
        <authorList>
            <person name="Barrero R.A."/>
            <person name="Guerrero F.D."/>
            <person name="Moolhuijzen P."/>
            <person name="Goolsby J.A."/>
            <person name="Tidwell J."/>
            <person name="Bellgard S.E."/>
            <person name="Bellgard M.I."/>
        </authorList>
    </citation>
    <scope>NUCLEOTIDE SEQUENCE</scope>
    <source>
        <tissue evidence="1">Shoot tissue taken approximately 20 cm above the soil surface</tissue>
    </source>
</reference>
<dbReference type="AlphaFoldDB" id="A0A0A8Y9Q1"/>
<sequence length="37" mass="4399">MLAMQYSCRGLRKLPETAQFPVKPARYKFNHSHLYTD</sequence>
<proteinExistence type="predicted"/>
<name>A0A0A8Y9Q1_ARUDO</name>
<evidence type="ECO:0000313" key="1">
    <source>
        <dbReference type="EMBL" id="JAD22559.1"/>
    </source>
</evidence>